<dbReference type="InterPro" id="IPR044149">
    <property type="entry name" value="Nitrilases_CHs"/>
</dbReference>
<comment type="similarity">
    <text evidence="1">Belongs to the carbon-nitrogen hydrolase superfamily. Nitrilase family.</text>
</comment>
<dbReference type="Pfam" id="PF00795">
    <property type="entry name" value="CN_hydrolase"/>
    <property type="match status" value="1"/>
</dbReference>
<reference evidence="3 4" key="1">
    <citation type="submission" date="2023-07" db="EMBL/GenBank/DDBJ databases">
        <title>Genomic Encyclopedia of Type Strains, Phase IV (KMG-IV): sequencing the most valuable type-strain genomes for metagenomic binning, comparative biology and taxonomic classification.</title>
        <authorList>
            <person name="Goeker M."/>
        </authorList>
    </citation>
    <scope>NUCLEOTIDE SEQUENCE [LARGE SCALE GENOMIC DNA]</scope>
    <source>
        <strain evidence="3 4">DSM 23494</strain>
    </source>
</reference>
<dbReference type="InterPro" id="IPR036526">
    <property type="entry name" value="C-N_Hydrolase_sf"/>
</dbReference>
<dbReference type="Gene3D" id="3.60.110.10">
    <property type="entry name" value="Carbon-nitrogen hydrolase"/>
    <property type="match status" value="1"/>
</dbReference>
<comment type="caution">
    <text evidence="3">The sequence shown here is derived from an EMBL/GenBank/DDBJ whole genome shotgun (WGS) entry which is preliminary data.</text>
</comment>
<dbReference type="PANTHER" id="PTHR46044:SF1">
    <property type="entry name" value="CN HYDROLASE DOMAIN-CONTAINING PROTEIN"/>
    <property type="match status" value="1"/>
</dbReference>
<evidence type="ECO:0000313" key="3">
    <source>
        <dbReference type="EMBL" id="MDQ0269325.1"/>
    </source>
</evidence>
<organism evidence="3 4">
    <name type="scientific">Cytobacillus purgationiresistens</name>
    <dbReference type="NCBI Taxonomy" id="863449"/>
    <lineage>
        <taxon>Bacteria</taxon>
        <taxon>Bacillati</taxon>
        <taxon>Bacillota</taxon>
        <taxon>Bacilli</taxon>
        <taxon>Bacillales</taxon>
        <taxon>Bacillaceae</taxon>
        <taxon>Cytobacillus</taxon>
    </lineage>
</organism>
<proteinExistence type="inferred from homology"/>
<gene>
    <name evidence="3" type="ORF">J2S17_001196</name>
</gene>
<protein>
    <submittedName>
        <fullName evidence="3">Amidohydrolase</fullName>
    </submittedName>
</protein>
<dbReference type="PROSITE" id="PS50263">
    <property type="entry name" value="CN_HYDROLASE"/>
    <property type="match status" value="1"/>
</dbReference>
<dbReference type="Proteomes" id="UP001238088">
    <property type="component" value="Unassembled WGS sequence"/>
</dbReference>
<dbReference type="EMBL" id="JAUSUB010000004">
    <property type="protein sequence ID" value="MDQ0269325.1"/>
    <property type="molecule type" value="Genomic_DNA"/>
</dbReference>
<dbReference type="SUPFAM" id="SSF56317">
    <property type="entry name" value="Carbon-nitrogen hydrolase"/>
    <property type="match status" value="1"/>
</dbReference>
<evidence type="ECO:0000256" key="1">
    <source>
        <dbReference type="ARBA" id="ARBA00008129"/>
    </source>
</evidence>
<evidence type="ECO:0000259" key="2">
    <source>
        <dbReference type="PROSITE" id="PS50263"/>
    </source>
</evidence>
<accession>A0ABU0AE76</accession>
<feature type="domain" description="CN hydrolase" evidence="2">
    <location>
        <begin position="1"/>
        <end position="103"/>
    </location>
</feature>
<keyword evidence="4" id="KW-1185">Reference proteome</keyword>
<name>A0ABU0AE76_9BACI</name>
<evidence type="ECO:0000313" key="4">
    <source>
        <dbReference type="Proteomes" id="UP001238088"/>
    </source>
</evidence>
<dbReference type="InterPro" id="IPR003010">
    <property type="entry name" value="C-N_Hydrolase"/>
</dbReference>
<dbReference type="PANTHER" id="PTHR46044">
    <property type="entry name" value="NITRILASE"/>
    <property type="match status" value="1"/>
</dbReference>
<sequence>MPLARASMYAKGVQIYIAPTADARDTWFASMRHIAAEGRCFVLSCNQYSTKDMYPPEINSREEFKSLPNELTRGGSCIVEPLGEYIAEPVFGEERIIYGDINLDKIAEDGSNGCLSPPRFDKILGVHLFGI</sequence>